<dbReference type="AlphaFoldDB" id="A0AAD3TLP2"/>
<organism evidence="2 3">
    <name type="scientific">Nepenthes gracilis</name>
    <name type="common">Slender pitcher plant</name>
    <dbReference type="NCBI Taxonomy" id="150966"/>
    <lineage>
        <taxon>Eukaryota</taxon>
        <taxon>Viridiplantae</taxon>
        <taxon>Streptophyta</taxon>
        <taxon>Embryophyta</taxon>
        <taxon>Tracheophyta</taxon>
        <taxon>Spermatophyta</taxon>
        <taxon>Magnoliopsida</taxon>
        <taxon>eudicotyledons</taxon>
        <taxon>Gunneridae</taxon>
        <taxon>Pentapetalae</taxon>
        <taxon>Caryophyllales</taxon>
        <taxon>Nepenthaceae</taxon>
        <taxon>Nepenthes</taxon>
    </lineage>
</organism>
<sequence length="139" mass="15228">MVPWDTPYFRLDDGRKLCLEGLHSSIMDTNGDKKTRDDACMEIPNGYPNLSPEVEEGICQVLPHMWLDFELLAGSGSSCVASLSSSSLTLLPSSSLGSLTSTGSSKKGKWSQFERKLGKFFKHQIESDGSAAYGDGFRR</sequence>
<dbReference type="InterPro" id="IPR045218">
    <property type="entry name" value="DA1-like"/>
</dbReference>
<dbReference type="GO" id="GO:0043130">
    <property type="term" value="F:ubiquitin binding"/>
    <property type="evidence" value="ECO:0007669"/>
    <property type="project" value="TreeGrafter"/>
</dbReference>
<dbReference type="InterPro" id="IPR022087">
    <property type="entry name" value="DA1-like_dom"/>
</dbReference>
<protein>
    <recommendedName>
        <fullName evidence="1">Protein DA1-like domain-containing protein</fullName>
    </recommendedName>
</protein>
<evidence type="ECO:0000313" key="2">
    <source>
        <dbReference type="EMBL" id="GMH31479.1"/>
    </source>
</evidence>
<keyword evidence="3" id="KW-1185">Reference proteome</keyword>
<reference evidence="2" key="1">
    <citation type="submission" date="2023-05" db="EMBL/GenBank/DDBJ databases">
        <title>Nepenthes gracilis genome sequencing.</title>
        <authorList>
            <person name="Fukushima K."/>
        </authorList>
    </citation>
    <scope>NUCLEOTIDE SEQUENCE</scope>
    <source>
        <strain evidence="2">SING2019-196</strain>
    </source>
</reference>
<dbReference type="PANTHER" id="PTHR24209">
    <property type="entry name" value="PROTEIN DA1-RELATED 2"/>
    <property type="match status" value="1"/>
</dbReference>
<gene>
    <name evidence="2" type="ORF">Nepgr_033322</name>
</gene>
<proteinExistence type="predicted"/>
<name>A0AAD3TLP2_NEPGR</name>
<dbReference type="EMBL" id="BSYO01000040">
    <property type="protein sequence ID" value="GMH31479.1"/>
    <property type="molecule type" value="Genomic_DNA"/>
</dbReference>
<dbReference type="Pfam" id="PF12315">
    <property type="entry name" value="DA1-like"/>
    <property type="match status" value="1"/>
</dbReference>
<comment type="caution">
    <text evidence="2">The sequence shown here is derived from an EMBL/GenBank/DDBJ whole genome shotgun (WGS) entry which is preliminary data.</text>
</comment>
<evidence type="ECO:0000259" key="1">
    <source>
        <dbReference type="Pfam" id="PF12315"/>
    </source>
</evidence>
<dbReference type="PANTHER" id="PTHR24209:SF25">
    <property type="entry name" value="PROTEIN DA1-RELATED 1"/>
    <property type="match status" value="1"/>
</dbReference>
<dbReference type="Proteomes" id="UP001279734">
    <property type="component" value="Unassembled WGS sequence"/>
</dbReference>
<accession>A0AAD3TLP2</accession>
<evidence type="ECO:0000313" key="3">
    <source>
        <dbReference type="Proteomes" id="UP001279734"/>
    </source>
</evidence>
<feature type="domain" description="Protein DA1-like" evidence="1">
    <location>
        <begin position="45"/>
        <end position="138"/>
    </location>
</feature>